<dbReference type="KEGG" id="chyd:H4K34_02345"/>
<evidence type="ECO:0000313" key="2">
    <source>
        <dbReference type="Proteomes" id="UP000516305"/>
    </source>
</evidence>
<organism evidence="1 2">
    <name type="scientific">Croceimicrobium hydrocarbonivorans</name>
    <dbReference type="NCBI Taxonomy" id="2761580"/>
    <lineage>
        <taxon>Bacteria</taxon>
        <taxon>Pseudomonadati</taxon>
        <taxon>Bacteroidota</taxon>
        <taxon>Flavobacteriia</taxon>
        <taxon>Flavobacteriales</taxon>
        <taxon>Owenweeksiaceae</taxon>
        <taxon>Croceimicrobium</taxon>
    </lineage>
</organism>
<evidence type="ECO:0008006" key="3">
    <source>
        <dbReference type="Google" id="ProtNLM"/>
    </source>
</evidence>
<reference evidence="1 2" key="1">
    <citation type="submission" date="2020-08" db="EMBL/GenBank/DDBJ databases">
        <title>Croceimicrobium hydrocarbonivorans gen. nov., sp. nov., a novel marine bacterium isolated from a bacterial consortium that degrades polyethylene terephthalate.</title>
        <authorList>
            <person name="Liu R."/>
        </authorList>
    </citation>
    <scope>NUCLEOTIDE SEQUENCE [LARGE SCALE GENOMIC DNA]</scope>
    <source>
        <strain evidence="1 2">A20-9</strain>
    </source>
</reference>
<dbReference type="SUPFAM" id="SSF55166">
    <property type="entry name" value="Hedgehog/DD-peptidase"/>
    <property type="match status" value="1"/>
</dbReference>
<gene>
    <name evidence="1" type="ORF">H4K34_02345</name>
</gene>
<sequence>MRKGKIVKGTLLMVFLLLTGSCMPQFFHRNKGKSISHGSPGKGSLENGYLIDYRLKNAKYFSLTSYYVLGNGYLNSKVYYTLKDAYAACEKTCPERKFYYMECSSRKGGKQLVHRTHRNGMSVDFMVPLKKGNKAATFYDHWGVWHYLLNFDSSGKLNLNSKVEIDFETMAKHILALDNAAKKNGLKIKKVILKINLKDDFFRSPTGKEIKRRGIYFAQALSPVVDNLHDDHYHIDFALR</sequence>
<dbReference type="Proteomes" id="UP000516305">
    <property type="component" value="Chromosome"/>
</dbReference>
<proteinExistence type="predicted"/>
<dbReference type="RefSeq" id="WP_210759231.1">
    <property type="nucleotide sequence ID" value="NZ_CP060139.1"/>
</dbReference>
<protein>
    <recommendedName>
        <fullName evidence="3">Replication initiation protein</fullName>
    </recommendedName>
</protein>
<dbReference type="InterPro" id="IPR009045">
    <property type="entry name" value="Zn_M74/Hedgehog-like"/>
</dbReference>
<dbReference type="Gene3D" id="3.30.1380.10">
    <property type="match status" value="1"/>
</dbReference>
<name>A0A7H0VG56_9FLAO</name>
<dbReference type="EMBL" id="CP060139">
    <property type="protein sequence ID" value="QNR24704.1"/>
    <property type="molecule type" value="Genomic_DNA"/>
</dbReference>
<accession>A0A7H0VG56</accession>
<dbReference type="PROSITE" id="PS51257">
    <property type="entry name" value="PROKAR_LIPOPROTEIN"/>
    <property type="match status" value="1"/>
</dbReference>
<evidence type="ECO:0000313" key="1">
    <source>
        <dbReference type="EMBL" id="QNR24704.1"/>
    </source>
</evidence>
<keyword evidence="2" id="KW-1185">Reference proteome</keyword>
<dbReference type="AlphaFoldDB" id="A0A7H0VG56"/>